<keyword evidence="9" id="KW-1185">Reference proteome</keyword>
<dbReference type="GO" id="GO:0005524">
    <property type="term" value="F:ATP binding"/>
    <property type="evidence" value="ECO:0007669"/>
    <property type="project" value="UniProtKB-KW"/>
</dbReference>
<dbReference type="GO" id="GO:0005739">
    <property type="term" value="C:mitochondrion"/>
    <property type="evidence" value="ECO:0007669"/>
    <property type="project" value="TreeGrafter"/>
</dbReference>
<evidence type="ECO:0000256" key="2">
    <source>
        <dbReference type="ARBA" id="ARBA00022598"/>
    </source>
</evidence>
<dbReference type="InterPro" id="IPR045864">
    <property type="entry name" value="aa-tRNA-synth_II/BPL/LPL"/>
</dbReference>
<dbReference type="InterPro" id="IPR012340">
    <property type="entry name" value="NA-bd_OB-fold"/>
</dbReference>
<dbReference type="Gene3D" id="3.30.930.10">
    <property type="entry name" value="Bira Bifunctional Protein, Domain 2"/>
    <property type="match status" value="1"/>
</dbReference>
<dbReference type="GO" id="GO:0003676">
    <property type="term" value="F:nucleic acid binding"/>
    <property type="evidence" value="ECO:0007669"/>
    <property type="project" value="InterPro"/>
</dbReference>
<dbReference type="SUPFAM" id="SSF55681">
    <property type="entry name" value="Class II aaRS and biotin synthetases"/>
    <property type="match status" value="1"/>
</dbReference>
<dbReference type="PANTHER" id="PTHR22594">
    <property type="entry name" value="ASPARTYL/LYSYL-TRNA SYNTHETASE"/>
    <property type="match status" value="1"/>
</dbReference>
<proteinExistence type="inferred from homology"/>
<dbReference type="HOGENOM" id="CLU_014330_4_0_1"/>
<protein>
    <recommendedName>
        <fullName evidence="7">Aminoacyl-transfer RNA synthetases class-II family profile domain-containing protein</fullName>
    </recommendedName>
</protein>
<organism evidence="9">
    <name type="scientific">Schizophyllum commune (strain H4-8 / FGSC 9210)</name>
    <name type="common">Split gill fungus</name>
    <dbReference type="NCBI Taxonomy" id="578458"/>
    <lineage>
        <taxon>Eukaryota</taxon>
        <taxon>Fungi</taxon>
        <taxon>Dikarya</taxon>
        <taxon>Basidiomycota</taxon>
        <taxon>Agaricomycotina</taxon>
        <taxon>Agaricomycetes</taxon>
        <taxon>Agaricomycetidae</taxon>
        <taxon>Agaricales</taxon>
        <taxon>Schizophyllaceae</taxon>
        <taxon>Schizophyllum</taxon>
    </lineage>
</organism>
<dbReference type="InterPro" id="IPR004365">
    <property type="entry name" value="NA-bd_OB_tRNA"/>
</dbReference>
<dbReference type="PRINTS" id="PR01042">
    <property type="entry name" value="TRNASYNTHASP"/>
</dbReference>
<evidence type="ECO:0000256" key="4">
    <source>
        <dbReference type="ARBA" id="ARBA00022840"/>
    </source>
</evidence>
<dbReference type="VEuPathDB" id="FungiDB:SCHCODRAFT_02623809"/>
<dbReference type="InterPro" id="IPR004115">
    <property type="entry name" value="GAD-like_sf"/>
</dbReference>
<dbReference type="InterPro" id="IPR004524">
    <property type="entry name" value="Asp-tRNA-ligase_1"/>
</dbReference>
<dbReference type="GO" id="GO:0004815">
    <property type="term" value="F:aspartate-tRNA ligase activity"/>
    <property type="evidence" value="ECO:0007669"/>
    <property type="project" value="TreeGrafter"/>
</dbReference>
<keyword evidence="6" id="KW-0030">Aminoacyl-tRNA synthetase</keyword>
<dbReference type="InParanoid" id="D8PKF4"/>
<dbReference type="eggNOG" id="KOG2411">
    <property type="taxonomic scope" value="Eukaryota"/>
</dbReference>
<keyword evidence="3" id="KW-0547">Nucleotide-binding</keyword>
<evidence type="ECO:0000256" key="6">
    <source>
        <dbReference type="ARBA" id="ARBA00023146"/>
    </source>
</evidence>
<dbReference type="FunCoup" id="D8PKF4">
    <property type="interactions" value="411"/>
</dbReference>
<dbReference type="Pfam" id="PF00152">
    <property type="entry name" value="tRNA-synt_2"/>
    <property type="match status" value="1"/>
</dbReference>
<dbReference type="CDD" id="cd04317">
    <property type="entry name" value="EcAspRS_like_N"/>
    <property type="match status" value="1"/>
</dbReference>
<sequence length="654" mass="72474">MRTAVSPSNLAAFHFPKTVLAPYPKRTHNCGTLSAADVGKKVVLAGWLLPERKAGKHVSFFPLKDSSGATQLVVKRDGSAAGLSDVTVESVVLIEGEVSLRPENQRRVPDIDIVVSDFRVLNPAQEDLPFVPSDVTHLANEDLRARYRYLDLRRTALSENIQKRSKVAHTARTVLEQEGTQHVHLGFTEVETPVLLRSSPEGAREYLVPSRIARAEDDRPVFYALQQSPQQPKQLLICSGAVDRYFQLAKCFRDEGGRKDRQPEFTQIDMEMAFVSWGPDEASLARGWRIGGAEVRDTIERLVPAMWAAAEGTELPSDFPVMTYQEAMNRFGSDKPDTRFGLEVSTWAPYDRAPISDITPYLPSAQREALEREGEILQALIVRGGEFTAASHAAQSGAERILIDEGNRASWHRTSSILAGLPSPSDSACEIPSLQPGDHLWLARRTKLAQGGSTPLGKLRLQLSELAQQRGDLTLPAHARNFLWITEFPLFTNADEDKEFLAHGRWSSSHHPFTAPMWEDVPKMYDGRINEVRGQHYDLVLNGVEIGGGSVRVHDAAMQDHIFTNILQLSPSEKAPFEHLLHALRCGAPPHGGIALGFDRIMSILCNTPSIRDVIAFPKTSGGTDLLFRSPAPVGEDVLREYRLEYLKKPTAST</sequence>
<evidence type="ECO:0000256" key="5">
    <source>
        <dbReference type="ARBA" id="ARBA00022917"/>
    </source>
</evidence>
<name>D8PKF4_SCHCM</name>
<dbReference type="PANTHER" id="PTHR22594:SF5">
    <property type="entry name" value="ASPARTATE--TRNA LIGASE, MITOCHONDRIAL"/>
    <property type="match status" value="1"/>
</dbReference>
<dbReference type="Proteomes" id="UP000007431">
    <property type="component" value="Unassembled WGS sequence"/>
</dbReference>
<evidence type="ECO:0000256" key="1">
    <source>
        <dbReference type="ARBA" id="ARBA00006303"/>
    </source>
</evidence>
<dbReference type="NCBIfam" id="NF001750">
    <property type="entry name" value="PRK00476.1"/>
    <property type="match status" value="1"/>
</dbReference>
<evidence type="ECO:0000259" key="7">
    <source>
        <dbReference type="PROSITE" id="PS50862"/>
    </source>
</evidence>
<dbReference type="Gene3D" id="3.30.1360.30">
    <property type="entry name" value="GAD-like domain"/>
    <property type="match status" value="1"/>
</dbReference>
<dbReference type="OMA" id="DWPLLEW"/>
<accession>D8PKF4</accession>
<gene>
    <name evidence="8" type="ORF">SCHCODRAFT_45975</name>
</gene>
<dbReference type="AlphaFoldDB" id="D8PKF4"/>
<keyword evidence="5" id="KW-0648">Protein biosynthesis</keyword>
<evidence type="ECO:0000313" key="8">
    <source>
        <dbReference type="EMBL" id="EFJ01936.1"/>
    </source>
</evidence>
<dbReference type="PROSITE" id="PS50862">
    <property type="entry name" value="AA_TRNA_LIGASE_II"/>
    <property type="match status" value="1"/>
</dbReference>
<dbReference type="Pfam" id="PF01336">
    <property type="entry name" value="tRNA_anti-codon"/>
    <property type="match status" value="1"/>
</dbReference>
<keyword evidence="2" id="KW-0436">Ligase</keyword>
<dbReference type="GO" id="GO:0006422">
    <property type="term" value="P:aspartyl-tRNA aminoacylation"/>
    <property type="evidence" value="ECO:0007669"/>
    <property type="project" value="TreeGrafter"/>
</dbReference>
<feature type="domain" description="Aminoacyl-transfer RNA synthetases class-II family profile" evidence="7">
    <location>
        <begin position="164"/>
        <end position="618"/>
    </location>
</feature>
<dbReference type="InterPro" id="IPR006195">
    <property type="entry name" value="aa-tRNA-synth_II"/>
</dbReference>
<dbReference type="InterPro" id="IPR047089">
    <property type="entry name" value="Asp-tRNA-ligase_1_N"/>
</dbReference>
<keyword evidence="4" id="KW-0067">ATP-binding</keyword>
<dbReference type="NCBIfam" id="TIGR00459">
    <property type="entry name" value="aspS_bact"/>
    <property type="match status" value="1"/>
</dbReference>
<dbReference type="InterPro" id="IPR002312">
    <property type="entry name" value="Asp/Asn-tRNA-synth_IIb"/>
</dbReference>
<dbReference type="SUPFAM" id="SSF50249">
    <property type="entry name" value="Nucleic acid-binding proteins"/>
    <property type="match status" value="1"/>
</dbReference>
<dbReference type="HAMAP" id="MF_00044">
    <property type="entry name" value="Asp_tRNA_synth_type1"/>
    <property type="match status" value="1"/>
</dbReference>
<dbReference type="Gene3D" id="2.40.50.140">
    <property type="entry name" value="Nucleic acid-binding proteins"/>
    <property type="match status" value="1"/>
</dbReference>
<dbReference type="EMBL" id="GL377302">
    <property type="protein sequence ID" value="EFJ01936.1"/>
    <property type="molecule type" value="Genomic_DNA"/>
</dbReference>
<evidence type="ECO:0000313" key="9">
    <source>
        <dbReference type="Proteomes" id="UP000007431"/>
    </source>
</evidence>
<reference evidence="8 9" key="1">
    <citation type="journal article" date="2010" name="Nat. Biotechnol.">
        <title>Genome sequence of the model mushroom Schizophyllum commune.</title>
        <authorList>
            <person name="Ohm R.A."/>
            <person name="de Jong J.F."/>
            <person name="Lugones L.G."/>
            <person name="Aerts A."/>
            <person name="Kothe E."/>
            <person name="Stajich J.E."/>
            <person name="de Vries R.P."/>
            <person name="Record E."/>
            <person name="Levasseur A."/>
            <person name="Baker S.E."/>
            <person name="Bartholomew K.A."/>
            <person name="Coutinho P.M."/>
            <person name="Erdmann S."/>
            <person name="Fowler T.J."/>
            <person name="Gathman A.C."/>
            <person name="Lombard V."/>
            <person name="Henrissat B."/>
            <person name="Knabe N."/>
            <person name="Kuees U."/>
            <person name="Lilly W.W."/>
            <person name="Lindquist E."/>
            <person name="Lucas S."/>
            <person name="Magnuson J.K."/>
            <person name="Piumi F."/>
            <person name="Raudaskoski M."/>
            <person name="Salamov A."/>
            <person name="Schmutz J."/>
            <person name="Schwarze F.W.M.R."/>
            <person name="vanKuyk P.A."/>
            <person name="Horton J.S."/>
            <person name="Grigoriev I.V."/>
            <person name="Woesten H.A.B."/>
        </authorList>
    </citation>
    <scope>NUCLEOTIDE SEQUENCE [LARGE SCALE GENOMIC DNA]</scope>
    <source>
        <strain evidence="9">H4-8 / FGSC 9210</strain>
    </source>
</reference>
<dbReference type="STRING" id="578458.D8PKF4"/>
<dbReference type="InterPro" id="IPR004364">
    <property type="entry name" value="Aa-tRNA-synt_II"/>
</dbReference>
<evidence type="ECO:0000256" key="3">
    <source>
        <dbReference type="ARBA" id="ARBA00022741"/>
    </source>
</evidence>
<comment type="similarity">
    <text evidence="1">Belongs to the class-II aminoacyl-tRNA synthetase family. Type 1 subfamily.</text>
</comment>